<dbReference type="EMBL" id="DSFP01000062">
    <property type="protein sequence ID" value="HEW46382.1"/>
    <property type="molecule type" value="Genomic_DNA"/>
</dbReference>
<evidence type="ECO:0000256" key="6">
    <source>
        <dbReference type="HAMAP-Rule" id="MF_00480"/>
    </source>
</evidence>
<dbReference type="Gene3D" id="1.10.455.10">
    <property type="entry name" value="Ribosomal protein S7 domain"/>
    <property type="match status" value="1"/>
</dbReference>
<comment type="caution">
    <text evidence="9">The sequence shown here is derived from an EMBL/GenBank/DDBJ whole genome shotgun (WGS) entry which is preliminary data.</text>
</comment>
<comment type="function">
    <text evidence="6">One of the primary rRNA binding proteins, it binds directly to 16S rRNA where it nucleates assembly of the head domain of the 30S subunit. Is located at the subunit interface close to the decoding center, probably blocks exit of the E-site tRNA.</text>
</comment>
<gene>
    <name evidence="6" type="primary">rpsG</name>
    <name evidence="9" type="ORF">ENO47_06950</name>
</gene>
<proteinExistence type="inferred from homology"/>
<dbReference type="GO" id="GO:0000049">
    <property type="term" value="F:tRNA binding"/>
    <property type="evidence" value="ECO:0007669"/>
    <property type="project" value="UniProtKB-UniRule"/>
</dbReference>
<dbReference type="SUPFAM" id="SSF47973">
    <property type="entry name" value="Ribosomal protein S7"/>
    <property type="match status" value="1"/>
</dbReference>
<feature type="domain" description="Small ribosomal subunit protein uS7" evidence="8">
    <location>
        <begin position="2"/>
        <end position="153"/>
    </location>
</feature>
<accession>A0A7C2V5Q8</accession>
<dbReference type="InterPro" id="IPR000235">
    <property type="entry name" value="Ribosomal_uS7"/>
</dbReference>
<keyword evidence="3 6" id="KW-0694">RNA-binding</keyword>
<evidence type="ECO:0000256" key="2">
    <source>
        <dbReference type="ARBA" id="ARBA00022730"/>
    </source>
</evidence>
<keyword evidence="2 6" id="KW-0699">rRNA-binding</keyword>
<dbReference type="AlphaFoldDB" id="A0A7C2V5Q8"/>
<sequence length="160" mass="18319">MPRKGAVPAREILPDPKYGDVIVHKLINKVMKDGKKSVAEWIVYTALESAAKEVNMEPVELLHKVVEKLKPEFEVRPRRVGGATYQVPVEVPPRRQISLALKWLVEAARERSKHRGSYTMVERLKAEMLDVLQDKGGAIKKKEDTHKMAEANKVFAHFRW</sequence>
<dbReference type="GO" id="GO:0019843">
    <property type="term" value="F:rRNA binding"/>
    <property type="evidence" value="ECO:0007669"/>
    <property type="project" value="UniProtKB-UniRule"/>
</dbReference>
<keyword evidence="6" id="KW-0820">tRNA-binding</keyword>
<dbReference type="PROSITE" id="PS00052">
    <property type="entry name" value="RIBOSOMAL_S7"/>
    <property type="match status" value="1"/>
</dbReference>
<dbReference type="InterPro" id="IPR020606">
    <property type="entry name" value="Ribosomal_uS7_CS"/>
</dbReference>
<keyword evidence="5 6" id="KW-0687">Ribonucleoprotein</keyword>
<evidence type="ECO:0000259" key="8">
    <source>
        <dbReference type="Pfam" id="PF00177"/>
    </source>
</evidence>
<evidence type="ECO:0000313" key="9">
    <source>
        <dbReference type="EMBL" id="HEW46382.1"/>
    </source>
</evidence>
<dbReference type="InterPro" id="IPR036823">
    <property type="entry name" value="Ribosomal_uS7_dom_sf"/>
</dbReference>
<dbReference type="Pfam" id="PF00177">
    <property type="entry name" value="Ribosomal_S7"/>
    <property type="match status" value="1"/>
</dbReference>
<keyword evidence="4 6" id="KW-0689">Ribosomal protein</keyword>
<dbReference type="CDD" id="cd14869">
    <property type="entry name" value="uS7_Bacteria"/>
    <property type="match status" value="1"/>
</dbReference>
<dbReference type="FunFam" id="1.10.455.10:FF:000001">
    <property type="entry name" value="30S ribosomal protein S7"/>
    <property type="match status" value="1"/>
</dbReference>
<dbReference type="GO" id="GO:0006412">
    <property type="term" value="P:translation"/>
    <property type="evidence" value="ECO:0007669"/>
    <property type="project" value="UniProtKB-UniRule"/>
</dbReference>
<evidence type="ECO:0000256" key="1">
    <source>
        <dbReference type="ARBA" id="ARBA00007151"/>
    </source>
</evidence>
<evidence type="ECO:0000256" key="5">
    <source>
        <dbReference type="ARBA" id="ARBA00023274"/>
    </source>
</evidence>
<dbReference type="GO" id="GO:0015935">
    <property type="term" value="C:small ribosomal subunit"/>
    <property type="evidence" value="ECO:0007669"/>
    <property type="project" value="InterPro"/>
</dbReference>
<evidence type="ECO:0000256" key="7">
    <source>
        <dbReference type="RuleBase" id="RU003619"/>
    </source>
</evidence>
<dbReference type="InterPro" id="IPR005717">
    <property type="entry name" value="Ribosomal_uS7_bac/org-type"/>
</dbReference>
<dbReference type="InterPro" id="IPR023798">
    <property type="entry name" value="Ribosomal_uS7_dom"/>
</dbReference>
<dbReference type="PIRSF" id="PIRSF002122">
    <property type="entry name" value="RPS7p_RPS7a_RPS5e_RPS7o"/>
    <property type="match status" value="1"/>
</dbReference>
<comment type="subunit">
    <text evidence="6">Part of the 30S ribosomal subunit. Contacts proteins S9 and S11.</text>
</comment>
<name>A0A7C2V5Q8_9AQUI</name>
<dbReference type="NCBIfam" id="TIGR01029">
    <property type="entry name" value="rpsG_bact"/>
    <property type="match status" value="1"/>
</dbReference>
<dbReference type="PANTHER" id="PTHR11205">
    <property type="entry name" value="RIBOSOMAL PROTEIN S7"/>
    <property type="match status" value="1"/>
</dbReference>
<evidence type="ECO:0000256" key="4">
    <source>
        <dbReference type="ARBA" id="ARBA00022980"/>
    </source>
</evidence>
<evidence type="ECO:0000256" key="3">
    <source>
        <dbReference type="ARBA" id="ARBA00022884"/>
    </source>
</evidence>
<reference evidence="9" key="1">
    <citation type="journal article" date="2020" name="mSystems">
        <title>Genome- and Community-Level Interaction Insights into Carbon Utilization and Element Cycling Functions of Hydrothermarchaeota in Hydrothermal Sediment.</title>
        <authorList>
            <person name="Zhou Z."/>
            <person name="Liu Y."/>
            <person name="Xu W."/>
            <person name="Pan J."/>
            <person name="Luo Z.H."/>
            <person name="Li M."/>
        </authorList>
    </citation>
    <scope>NUCLEOTIDE SEQUENCE [LARGE SCALE GENOMIC DNA]</scope>
    <source>
        <strain evidence="9">SpSt-132</strain>
    </source>
</reference>
<comment type="similarity">
    <text evidence="1 6 7">Belongs to the universal ribosomal protein uS7 family.</text>
</comment>
<organism evidence="9">
    <name type="scientific">Hydrogenobacter sp</name>
    <dbReference type="NCBI Taxonomy" id="2152829"/>
    <lineage>
        <taxon>Bacteria</taxon>
        <taxon>Pseudomonadati</taxon>
        <taxon>Aquificota</taxon>
        <taxon>Aquificia</taxon>
        <taxon>Aquificales</taxon>
        <taxon>Aquificaceae</taxon>
        <taxon>Hydrogenobacter</taxon>
    </lineage>
</organism>
<dbReference type="GO" id="GO:0003735">
    <property type="term" value="F:structural constituent of ribosome"/>
    <property type="evidence" value="ECO:0007669"/>
    <property type="project" value="InterPro"/>
</dbReference>
<dbReference type="HAMAP" id="MF_00480_B">
    <property type="entry name" value="Ribosomal_uS7_B"/>
    <property type="match status" value="1"/>
</dbReference>
<protein>
    <recommendedName>
        <fullName evidence="6">Small ribosomal subunit protein uS7</fullName>
    </recommendedName>
</protein>